<protein>
    <submittedName>
        <fullName evidence="1">Uncharacterized protein</fullName>
    </submittedName>
</protein>
<name>A0A450X0G5_9GAMM</name>
<dbReference type="EMBL" id="CAADFK010000326">
    <property type="protein sequence ID" value="VFK22765.1"/>
    <property type="molecule type" value="Genomic_DNA"/>
</dbReference>
<dbReference type="AlphaFoldDB" id="A0A450X0G5"/>
<sequence length="145" mass="16157">MILRYAENVTHSDDAALDYLGWGAHRKPARLKPPGQTRHLEAMGQNGGQGDGWIALDWKQPDEGGKAAAYKIQRREADSEIWLDAGRQPWDCRPPFPTSCAVCVWNSMSLPSIRRARANQAMGGWRCCEGGRDVNERVELTAPIL</sequence>
<proteinExistence type="predicted"/>
<organism evidence="1">
    <name type="scientific">Candidatus Kentrum sp. LPFa</name>
    <dbReference type="NCBI Taxonomy" id="2126335"/>
    <lineage>
        <taxon>Bacteria</taxon>
        <taxon>Pseudomonadati</taxon>
        <taxon>Pseudomonadota</taxon>
        <taxon>Gammaproteobacteria</taxon>
        <taxon>Candidatus Kentrum</taxon>
    </lineage>
</organism>
<evidence type="ECO:0000313" key="1">
    <source>
        <dbReference type="EMBL" id="VFK22765.1"/>
    </source>
</evidence>
<accession>A0A450X0G5</accession>
<gene>
    <name evidence="1" type="ORF">BECKLPF1236B_GA0070989_13261</name>
</gene>
<reference evidence="1" key="1">
    <citation type="submission" date="2019-02" db="EMBL/GenBank/DDBJ databases">
        <authorList>
            <person name="Gruber-Vodicka R. H."/>
            <person name="Seah K. B. B."/>
        </authorList>
    </citation>
    <scope>NUCLEOTIDE SEQUENCE</scope>
    <source>
        <strain evidence="1">BECK_S313</strain>
    </source>
</reference>